<dbReference type="EMBL" id="BONE01000138">
    <property type="protein sequence ID" value="GIF78386.1"/>
    <property type="molecule type" value="Genomic_DNA"/>
</dbReference>
<dbReference type="RefSeq" id="WP_203719212.1">
    <property type="nucleotide sequence ID" value="NZ_BONE01000138.1"/>
</dbReference>
<feature type="compositionally biased region" description="Polar residues" evidence="1">
    <location>
        <begin position="1"/>
        <end position="10"/>
    </location>
</feature>
<accession>A0ABQ4D4B9</accession>
<evidence type="ECO:0000256" key="1">
    <source>
        <dbReference type="SAM" id="MobiDB-lite"/>
    </source>
</evidence>
<proteinExistence type="predicted"/>
<sequence length="146" mass="15352">MTTPSDTSVGTGFLDVGDLRDPPMPGHFTGTPVELEARLALRANGCVTVVIGGVERVPLWPDGTDVVEETTDPRRYVVSLPGGLRLTVDTGRADTFVARGVVDGSSRPFEVEPGLPTAISSFLAFCKIVAQPVAFPDAASFTVPKP</sequence>
<feature type="region of interest" description="Disordered" evidence="1">
    <location>
        <begin position="1"/>
        <end position="24"/>
    </location>
</feature>
<comment type="caution">
    <text evidence="2">The sequence shown here is derived from an EMBL/GenBank/DDBJ whole genome shotgun (WGS) entry which is preliminary data.</text>
</comment>
<evidence type="ECO:0000313" key="3">
    <source>
        <dbReference type="Proteomes" id="UP000604117"/>
    </source>
</evidence>
<organism evidence="2 3">
    <name type="scientific">Asanoa siamensis</name>
    <dbReference type="NCBI Taxonomy" id="926357"/>
    <lineage>
        <taxon>Bacteria</taxon>
        <taxon>Bacillati</taxon>
        <taxon>Actinomycetota</taxon>
        <taxon>Actinomycetes</taxon>
        <taxon>Micromonosporales</taxon>
        <taxon>Micromonosporaceae</taxon>
        <taxon>Asanoa</taxon>
    </lineage>
</organism>
<keyword evidence="3" id="KW-1185">Reference proteome</keyword>
<reference evidence="2 3" key="1">
    <citation type="submission" date="2021-01" db="EMBL/GenBank/DDBJ databases">
        <title>Whole genome shotgun sequence of Asanoa siamensis NBRC 107932.</title>
        <authorList>
            <person name="Komaki H."/>
            <person name="Tamura T."/>
        </authorList>
    </citation>
    <scope>NUCLEOTIDE SEQUENCE [LARGE SCALE GENOMIC DNA]</scope>
    <source>
        <strain evidence="2 3">NBRC 107932</strain>
    </source>
</reference>
<gene>
    <name evidence="2" type="ORF">Asi02nite_79040</name>
</gene>
<protein>
    <submittedName>
        <fullName evidence="2">Uncharacterized protein</fullName>
    </submittedName>
</protein>
<dbReference type="Proteomes" id="UP000604117">
    <property type="component" value="Unassembled WGS sequence"/>
</dbReference>
<name>A0ABQ4D4B9_9ACTN</name>
<evidence type="ECO:0000313" key="2">
    <source>
        <dbReference type="EMBL" id="GIF78386.1"/>
    </source>
</evidence>